<reference evidence="5" key="1">
    <citation type="journal article" date="2020" name="Stud. Mycol.">
        <title>101 Dothideomycetes genomes: a test case for predicting lifestyles and emergence of pathogens.</title>
        <authorList>
            <person name="Haridas S."/>
            <person name="Albert R."/>
            <person name="Binder M."/>
            <person name="Bloem J."/>
            <person name="Labutti K."/>
            <person name="Salamov A."/>
            <person name="Andreopoulos B."/>
            <person name="Baker S."/>
            <person name="Barry K."/>
            <person name="Bills G."/>
            <person name="Bluhm B."/>
            <person name="Cannon C."/>
            <person name="Castanera R."/>
            <person name="Culley D."/>
            <person name="Daum C."/>
            <person name="Ezra D."/>
            <person name="Gonzalez J."/>
            <person name="Henrissat B."/>
            <person name="Kuo A."/>
            <person name="Liang C."/>
            <person name="Lipzen A."/>
            <person name="Lutzoni F."/>
            <person name="Magnuson J."/>
            <person name="Mondo S."/>
            <person name="Nolan M."/>
            <person name="Ohm R."/>
            <person name="Pangilinan J."/>
            <person name="Park H.-J."/>
            <person name="Ramirez L."/>
            <person name="Alfaro M."/>
            <person name="Sun H."/>
            <person name="Tritt A."/>
            <person name="Yoshinaga Y."/>
            <person name="Zwiers L.-H."/>
            <person name="Turgeon B."/>
            <person name="Goodwin S."/>
            <person name="Spatafora J."/>
            <person name="Crous P."/>
            <person name="Grigoriev I."/>
        </authorList>
    </citation>
    <scope>NUCLEOTIDE SEQUENCE</scope>
    <source>
        <strain evidence="5">CBS 262.69</strain>
    </source>
</reference>
<evidence type="ECO:0008006" key="7">
    <source>
        <dbReference type="Google" id="ProtNLM"/>
    </source>
</evidence>
<evidence type="ECO:0000313" key="6">
    <source>
        <dbReference type="Proteomes" id="UP000799640"/>
    </source>
</evidence>
<organism evidence="5 6">
    <name type="scientific">Trichodelitschia bisporula</name>
    <dbReference type="NCBI Taxonomy" id="703511"/>
    <lineage>
        <taxon>Eukaryota</taxon>
        <taxon>Fungi</taxon>
        <taxon>Dikarya</taxon>
        <taxon>Ascomycota</taxon>
        <taxon>Pezizomycotina</taxon>
        <taxon>Dothideomycetes</taxon>
        <taxon>Dothideomycetes incertae sedis</taxon>
        <taxon>Phaeotrichales</taxon>
        <taxon>Phaeotrichaceae</taxon>
        <taxon>Trichodelitschia</taxon>
    </lineage>
</organism>
<dbReference type="Pfam" id="PF08621">
    <property type="entry name" value="RPAP1_N"/>
    <property type="match status" value="1"/>
</dbReference>
<feature type="compositionally biased region" description="Basic and acidic residues" evidence="2">
    <location>
        <begin position="7"/>
        <end position="20"/>
    </location>
</feature>
<dbReference type="PANTHER" id="PTHR21483:SF18">
    <property type="entry name" value="RNA POLYMERASE II-ASSOCIATED PROTEIN 1"/>
    <property type="match status" value="1"/>
</dbReference>
<feature type="domain" description="RPAP1 C-terminal" evidence="3">
    <location>
        <begin position="356"/>
        <end position="422"/>
    </location>
</feature>
<gene>
    <name evidence="5" type="ORF">EJ06DRAFT_530636</name>
</gene>
<dbReference type="InterPro" id="IPR013929">
    <property type="entry name" value="RPAP1_C"/>
</dbReference>
<feature type="region of interest" description="Disordered" evidence="2">
    <location>
        <begin position="148"/>
        <end position="312"/>
    </location>
</feature>
<dbReference type="AlphaFoldDB" id="A0A6G1HVT3"/>
<dbReference type="Pfam" id="PF08620">
    <property type="entry name" value="RPAP1_C"/>
    <property type="match status" value="1"/>
</dbReference>
<feature type="region of interest" description="Disordered" evidence="2">
    <location>
        <begin position="1"/>
        <end position="120"/>
    </location>
</feature>
<dbReference type="GO" id="GO:0006366">
    <property type="term" value="P:transcription by RNA polymerase II"/>
    <property type="evidence" value="ECO:0007669"/>
    <property type="project" value="InterPro"/>
</dbReference>
<sequence>MATLRGQRFEIDLSDDEHPATSKIPQIPGFIADIQERDPTNAAIPPSAPSLKNQTTGFPAHKKRTGASKFKQARQAPGASSEASTSEPDSVPDNLKAFEEVERQRINEENTQRLASMSDADIEQQRQELFGNLSPALIEKLLKRSTIDDSEMDTRKHLAPTPPALKKGVKPSPPMVPERRVSFAVPEDEMEELQRRPTAERHSISDTVLSSEQLFKSVDYNEPPKLQPASPRSHPNLKRKVSFAVPEPENGELERTTSESHSLQRTPSSEGSVSSAHSFASTPVEGLPSEGSIHFPKPLAAPELDPNSPSFLEDLHQKYFPDLVHDPSKLEWMSVPDPKENAAYDPTETSIEPTAIRFSFKGEIIPPSKSFSLPTDLGLHHHGDAPSAAGYTIPELAWLARSSFPAQRCIAIQTLGRILYRLGIGEFGDENELDVGGTVGGRAMLAKGLWGAIEEGRVIDTITEESKKERGHQTSIVLAQEAVWNWRKGGGRQRKAV</sequence>
<protein>
    <recommendedName>
        <fullName evidence="7">Transcription factor Rba50</fullName>
    </recommendedName>
</protein>
<feature type="compositionally biased region" description="Basic and acidic residues" evidence="2">
    <location>
        <begin position="192"/>
        <end position="204"/>
    </location>
</feature>
<evidence type="ECO:0000259" key="3">
    <source>
        <dbReference type="Pfam" id="PF08620"/>
    </source>
</evidence>
<keyword evidence="6" id="KW-1185">Reference proteome</keyword>
<dbReference type="Proteomes" id="UP000799640">
    <property type="component" value="Unassembled WGS sequence"/>
</dbReference>
<evidence type="ECO:0000256" key="2">
    <source>
        <dbReference type="SAM" id="MobiDB-lite"/>
    </source>
</evidence>
<dbReference type="InterPro" id="IPR039913">
    <property type="entry name" value="RPAP1/Rba50"/>
</dbReference>
<proteinExistence type="inferred from homology"/>
<evidence type="ECO:0000256" key="1">
    <source>
        <dbReference type="ARBA" id="ARBA00009953"/>
    </source>
</evidence>
<feature type="compositionally biased region" description="Basic and acidic residues" evidence="2">
    <location>
        <begin position="96"/>
        <end position="111"/>
    </location>
</feature>
<dbReference type="PANTHER" id="PTHR21483">
    <property type="entry name" value="RNA POLYMERASE II-ASSOCIATED PROTEIN 1"/>
    <property type="match status" value="1"/>
</dbReference>
<dbReference type="EMBL" id="ML996696">
    <property type="protein sequence ID" value="KAF2399845.1"/>
    <property type="molecule type" value="Genomic_DNA"/>
</dbReference>
<dbReference type="InterPro" id="IPR013930">
    <property type="entry name" value="RPAP1_N"/>
</dbReference>
<dbReference type="OrthoDB" id="348201at2759"/>
<name>A0A6G1HVT3_9PEZI</name>
<feature type="domain" description="RPAP1 N-terminal" evidence="4">
    <location>
        <begin position="104"/>
        <end position="148"/>
    </location>
</feature>
<evidence type="ECO:0000259" key="4">
    <source>
        <dbReference type="Pfam" id="PF08621"/>
    </source>
</evidence>
<evidence type="ECO:0000313" key="5">
    <source>
        <dbReference type="EMBL" id="KAF2399845.1"/>
    </source>
</evidence>
<feature type="compositionally biased region" description="Polar residues" evidence="2">
    <location>
        <begin position="259"/>
        <end position="281"/>
    </location>
</feature>
<comment type="similarity">
    <text evidence="1">Belongs to the RPAP1 family.</text>
</comment>
<feature type="compositionally biased region" description="Polar residues" evidence="2">
    <location>
        <begin position="205"/>
        <end position="214"/>
    </location>
</feature>
<accession>A0A6G1HVT3</accession>